<dbReference type="Gene3D" id="3.20.20.140">
    <property type="entry name" value="Metal-dependent hydrolases"/>
    <property type="match status" value="1"/>
</dbReference>
<dbReference type="KEGG" id="rher:EHE19_002100"/>
<dbReference type="PANTHER" id="PTHR30068:SF4">
    <property type="entry name" value="URONATE ISOMERASE"/>
    <property type="match status" value="1"/>
</dbReference>
<dbReference type="InterPro" id="IPR003766">
    <property type="entry name" value="Uronate_isomerase"/>
</dbReference>
<dbReference type="SUPFAM" id="SSF51556">
    <property type="entry name" value="Metallo-dependent hydrolases"/>
    <property type="match status" value="1"/>
</dbReference>
<reference evidence="8 9" key="1">
    <citation type="submission" date="2020-09" db="EMBL/GenBank/DDBJ databases">
        <title>Characterization and genome sequencing of Ruminiclostridium sp. nov. MA18.</title>
        <authorList>
            <person name="Rettenmaier R."/>
            <person name="Kowollik M.-L."/>
            <person name="Liebl W."/>
            <person name="Zverlov V."/>
        </authorList>
    </citation>
    <scope>NUCLEOTIDE SEQUENCE [LARGE SCALE GENOMIC DNA]</scope>
    <source>
        <strain evidence="8 9">MA18</strain>
    </source>
</reference>
<dbReference type="EC" id="5.3.1.12" evidence="4 7"/>
<dbReference type="GO" id="GO:0042840">
    <property type="term" value="P:D-glucuronate catabolic process"/>
    <property type="evidence" value="ECO:0007669"/>
    <property type="project" value="TreeGrafter"/>
</dbReference>
<evidence type="ECO:0000313" key="9">
    <source>
        <dbReference type="Proteomes" id="UP000306409"/>
    </source>
</evidence>
<gene>
    <name evidence="7 8" type="primary">uxaC</name>
    <name evidence="8" type="ORF">EHE19_002100</name>
</gene>
<dbReference type="NCBIfam" id="NF002794">
    <property type="entry name" value="PRK02925.1"/>
    <property type="match status" value="1"/>
</dbReference>
<protein>
    <recommendedName>
        <fullName evidence="5 7">Uronate isomerase</fullName>
        <ecNumber evidence="4 7">5.3.1.12</ecNumber>
    </recommendedName>
    <alternativeName>
        <fullName evidence="7">Glucuronate isomerase</fullName>
    </alternativeName>
    <alternativeName>
        <fullName evidence="7">Uronic isomerase</fullName>
    </alternativeName>
</protein>
<proteinExistence type="inferred from homology"/>
<organism evidence="8 9">
    <name type="scientific">Ruminiclostridium herbifermentans</name>
    <dbReference type="NCBI Taxonomy" id="2488810"/>
    <lineage>
        <taxon>Bacteria</taxon>
        <taxon>Bacillati</taxon>
        <taxon>Bacillota</taxon>
        <taxon>Clostridia</taxon>
        <taxon>Eubacteriales</taxon>
        <taxon>Oscillospiraceae</taxon>
        <taxon>Ruminiclostridium</taxon>
    </lineage>
</organism>
<evidence type="ECO:0000256" key="5">
    <source>
        <dbReference type="ARBA" id="ARBA00020555"/>
    </source>
</evidence>
<evidence type="ECO:0000256" key="6">
    <source>
        <dbReference type="ARBA" id="ARBA00023235"/>
    </source>
</evidence>
<evidence type="ECO:0000313" key="8">
    <source>
        <dbReference type="EMBL" id="QNU67355.1"/>
    </source>
</evidence>
<dbReference type="RefSeq" id="WP_137697700.1">
    <property type="nucleotide sequence ID" value="NZ_CP061336.1"/>
</dbReference>
<dbReference type="Pfam" id="PF02614">
    <property type="entry name" value="UxaC"/>
    <property type="match status" value="1"/>
</dbReference>
<dbReference type="InterPro" id="IPR032466">
    <property type="entry name" value="Metal_Hydrolase"/>
</dbReference>
<comment type="catalytic activity">
    <reaction evidence="1 7">
        <text>D-glucuronate = D-fructuronate</text>
        <dbReference type="Rhea" id="RHEA:13049"/>
        <dbReference type="ChEBI" id="CHEBI:58720"/>
        <dbReference type="ChEBI" id="CHEBI:59863"/>
        <dbReference type="EC" id="5.3.1.12"/>
    </reaction>
</comment>
<keyword evidence="9" id="KW-1185">Reference proteome</keyword>
<keyword evidence="6 7" id="KW-0413">Isomerase</keyword>
<evidence type="ECO:0000256" key="2">
    <source>
        <dbReference type="ARBA" id="ARBA00004892"/>
    </source>
</evidence>
<sequence length="465" mass="53610">MLDDYFILSGNNSRLLYDKFAKNAPIYDFHCHLSAKDIYEDKQFEDIASIWLGYDHYKWRAMRYAGVPEKFITGNQDGLVKFKKWAKTCERLIGSPLYHWANMELKAYFGVDEFLKESNAESVFDFCNNKIKLEKLSPVKMIENSKVKLICTTDDPIDSLEYHRLIKTEGKYSFKVLPTFRPDKALDILKEGFSEYVGKLSESSKLKIETYEDMINALKNRIQYFKQIGCLLSDHSLESMSYNCTNAAEVENIFTNRLKGKKISIEEAEKYRVFTLKLLANEYKKAGLVMQLHIGALRNTNEAMFSKIGADTGFDIMNDFSIAEPLARILNDMDSSKGLPKTILYSLNAKDNLVLSTLCHCYTEDGIPGKVQFGAAWWFNDHKEGISSHLRSIANQGMLAYFVGMLTDSRSFLSYVRHDYFRRILCSFIGELVDNGEFDNDERILKELIEGICYENIKCYLDLVE</sequence>
<dbReference type="GO" id="GO:0008880">
    <property type="term" value="F:glucuronate isomerase activity"/>
    <property type="evidence" value="ECO:0007669"/>
    <property type="project" value="UniProtKB-UniRule"/>
</dbReference>
<dbReference type="Proteomes" id="UP000306409">
    <property type="component" value="Chromosome"/>
</dbReference>
<dbReference type="EMBL" id="CP061336">
    <property type="protein sequence ID" value="QNU67355.1"/>
    <property type="molecule type" value="Genomic_DNA"/>
</dbReference>
<dbReference type="UniPathway" id="UPA00246"/>
<comment type="catalytic activity">
    <reaction evidence="7">
        <text>aldehydo-D-galacturonate = keto-D-tagaturonate</text>
        <dbReference type="Rhea" id="RHEA:27702"/>
        <dbReference type="ChEBI" id="CHEBI:12952"/>
        <dbReference type="ChEBI" id="CHEBI:17886"/>
    </reaction>
</comment>
<evidence type="ECO:0000256" key="1">
    <source>
        <dbReference type="ARBA" id="ARBA00001165"/>
    </source>
</evidence>
<name>A0A4U7JH38_9FIRM</name>
<dbReference type="Gene3D" id="1.10.2020.10">
    <property type="entry name" value="uronate isomerase, domain 2, chain A"/>
    <property type="match status" value="1"/>
</dbReference>
<dbReference type="GO" id="GO:0019698">
    <property type="term" value="P:D-galacturonate catabolic process"/>
    <property type="evidence" value="ECO:0007669"/>
    <property type="project" value="TreeGrafter"/>
</dbReference>
<dbReference type="AlphaFoldDB" id="A0A4U7JH38"/>
<accession>A0A4U7JH38</accession>
<dbReference type="OrthoDB" id="9766564at2"/>
<comment type="pathway">
    <text evidence="2 7">Carbohydrate metabolism; pentose and glucuronate interconversion.</text>
</comment>
<comment type="similarity">
    <text evidence="3 7">Belongs to the metallo-dependent hydrolases superfamily. Uronate isomerase family.</text>
</comment>
<evidence type="ECO:0000256" key="7">
    <source>
        <dbReference type="HAMAP-Rule" id="MF_00675"/>
    </source>
</evidence>
<evidence type="ECO:0000256" key="3">
    <source>
        <dbReference type="ARBA" id="ARBA00008397"/>
    </source>
</evidence>
<evidence type="ECO:0000256" key="4">
    <source>
        <dbReference type="ARBA" id="ARBA00012546"/>
    </source>
</evidence>
<dbReference type="HAMAP" id="MF_00675">
    <property type="entry name" value="UxaC"/>
    <property type="match status" value="1"/>
</dbReference>
<dbReference type="PANTHER" id="PTHR30068">
    <property type="entry name" value="URONATE ISOMERASE"/>
    <property type="match status" value="1"/>
</dbReference>